<reference evidence="3 4" key="1">
    <citation type="submission" date="2023-10" db="EMBL/GenBank/DDBJ databases">
        <title>Clonality and diversity in the soft rot Dickeya solani phytopathogen.</title>
        <authorList>
            <person name="Pedron J."/>
            <person name="Van Gijisegem F."/>
            <person name="Portier P."/>
            <person name="Taghouti G."/>
        </authorList>
    </citation>
    <scope>NUCLEOTIDE SEQUENCE [LARGE SCALE GENOMIC DNA]</scope>
    <source>
        <strain evidence="3 4">FVG2-MFV017-A9</strain>
    </source>
</reference>
<name>A0ABU4EKF5_9GAMM</name>
<feature type="transmembrane region" description="Helical" evidence="1">
    <location>
        <begin position="169"/>
        <end position="189"/>
    </location>
</feature>
<feature type="transmembrane region" description="Helical" evidence="1">
    <location>
        <begin position="69"/>
        <end position="86"/>
    </location>
</feature>
<organism evidence="3 4">
    <name type="scientific">Dickeya solani</name>
    <dbReference type="NCBI Taxonomy" id="1089444"/>
    <lineage>
        <taxon>Bacteria</taxon>
        <taxon>Pseudomonadati</taxon>
        <taxon>Pseudomonadota</taxon>
        <taxon>Gammaproteobacteria</taxon>
        <taxon>Enterobacterales</taxon>
        <taxon>Pectobacteriaceae</taxon>
        <taxon>Dickeya</taxon>
    </lineage>
</organism>
<comment type="caution">
    <text evidence="3">The sequence shown here is derived from an EMBL/GenBank/DDBJ whole genome shotgun (WGS) entry which is preliminary data.</text>
</comment>
<dbReference type="EMBL" id="JAWLLM010000026">
    <property type="protein sequence ID" value="MDV7044545.1"/>
    <property type="molecule type" value="Genomic_DNA"/>
</dbReference>
<protein>
    <submittedName>
        <fullName evidence="3">CPBP family intramembrane glutamic endopeptidase</fullName>
        <ecNumber evidence="3">3.4.-.-</ecNumber>
    </submittedName>
</protein>
<feature type="transmembrane region" description="Helical" evidence="1">
    <location>
        <begin position="106"/>
        <end position="126"/>
    </location>
</feature>
<keyword evidence="1" id="KW-0472">Membrane</keyword>
<dbReference type="EC" id="3.4.-.-" evidence="3"/>
<proteinExistence type="predicted"/>
<evidence type="ECO:0000313" key="3">
    <source>
        <dbReference type="EMBL" id="MDV7044545.1"/>
    </source>
</evidence>
<keyword evidence="1" id="KW-1133">Transmembrane helix</keyword>
<gene>
    <name evidence="3" type="ORF">RUJ08_20695</name>
</gene>
<evidence type="ECO:0000259" key="2">
    <source>
        <dbReference type="Pfam" id="PF02517"/>
    </source>
</evidence>
<dbReference type="GO" id="GO:0016787">
    <property type="term" value="F:hydrolase activity"/>
    <property type="evidence" value="ECO:0007669"/>
    <property type="project" value="UniProtKB-KW"/>
</dbReference>
<evidence type="ECO:0000313" key="4">
    <source>
        <dbReference type="Proteomes" id="UP001187868"/>
    </source>
</evidence>
<feature type="transmembrane region" description="Helical" evidence="1">
    <location>
        <begin position="201"/>
        <end position="219"/>
    </location>
</feature>
<keyword evidence="1" id="KW-0812">Transmembrane</keyword>
<dbReference type="InterPro" id="IPR003675">
    <property type="entry name" value="Rce1/LyrA-like_dom"/>
</dbReference>
<keyword evidence="4" id="KW-1185">Reference proteome</keyword>
<sequence>MWIMLAGSLLTLQFNRTIAVLLLLATLAWGLGNSVLAWSGAGFLALLGLVMTIRAAYRSHVVVRGVTEILLVVGVVALTLHLAPGFDNPKVVDNVYIGPQSTAFSMYFNLDKALIPFVLLACMPTLFSSSPVRSPGKWVWCLLALAVPMLLWGAVLAGGLKLEIHNPSWLWSFMLANLFFVSLAEEALFRGYLQQRLAGVMSPWLALPVSALLFGALHFPGGTMLMAFAALAGSLYGLAWMWSGRLWVATLFHFGLNLCHLLFFTYPMLQRGV</sequence>
<dbReference type="Pfam" id="PF02517">
    <property type="entry name" value="Rce1-like"/>
    <property type="match status" value="1"/>
</dbReference>
<feature type="transmembrane region" description="Helical" evidence="1">
    <location>
        <begin position="138"/>
        <end position="157"/>
    </location>
</feature>
<feature type="domain" description="CAAX prenyl protease 2/Lysostaphin resistance protein A-like" evidence="2">
    <location>
        <begin position="168"/>
        <end position="258"/>
    </location>
</feature>
<feature type="transmembrane region" description="Helical" evidence="1">
    <location>
        <begin position="249"/>
        <end position="269"/>
    </location>
</feature>
<accession>A0ABU4EKF5</accession>
<keyword evidence="3" id="KW-0378">Hydrolase</keyword>
<dbReference type="Proteomes" id="UP001187868">
    <property type="component" value="Unassembled WGS sequence"/>
</dbReference>
<dbReference type="RefSeq" id="WP_057085072.1">
    <property type="nucleotide sequence ID" value="NZ_CP104920.1"/>
</dbReference>
<evidence type="ECO:0000256" key="1">
    <source>
        <dbReference type="SAM" id="Phobius"/>
    </source>
</evidence>
<feature type="transmembrane region" description="Helical" evidence="1">
    <location>
        <begin position="225"/>
        <end position="242"/>
    </location>
</feature>
<feature type="transmembrane region" description="Helical" evidence="1">
    <location>
        <begin position="35"/>
        <end position="57"/>
    </location>
</feature>